<protein>
    <submittedName>
        <fullName evidence="2">Uncharacterized protein</fullName>
    </submittedName>
</protein>
<gene>
    <name evidence="2" type="ORF">Z519_10841</name>
</gene>
<reference evidence="2" key="1">
    <citation type="submission" date="2015-01" db="EMBL/GenBank/DDBJ databases">
        <title>The Genome Sequence of Cladophialophora bantiana CBS 173.52.</title>
        <authorList>
            <consortium name="The Broad Institute Genomics Platform"/>
            <person name="Cuomo C."/>
            <person name="de Hoog S."/>
            <person name="Gorbushina A."/>
            <person name="Stielow B."/>
            <person name="Teixiera M."/>
            <person name="Abouelleil A."/>
            <person name="Chapman S.B."/>
            <person name="Priest M."/>
            <person name="Young S.K."/>
            <person name="Wortman J."/>
            <person name="Nusbaum C."/>
            <person name="Birren B."/>
        </authorList>
    </citation>
    <scope>NUCLEOTIDE SEQUENCE [LARGE SCALE GENOMIC DNA]</scope>
    <source>
        <strain evidence="2">CBS 173.52</strain>
    </source>
</reference>
<feature type="compositionally biased region" description="Basic and acidic residues" evidence="1">
    <location>
        <begin position="322"/>
        <end position="333"/>
    </location>
</feature>
<name>A0A0D2HW35_CLAB1</name>
<evidence type="ECO:0000256" key="1">
    <source>
        <dbReference type="SAM" id="MobiDB-lite"/>
    </source>
</evidence>
<keyword evidence="3" id="KW-1185">Reference proteome</keyword>
<feature type="compositionally biased region" description="Basic and acidic residues" evidence="1">
    <location>
        <begin position="195"/>
        <end position="205"/>
    </location>
</feature>
<evidence type="ECO:0000313" key="2">
    <source>
        <dbReference type="EMBL" id="KIW88794.1"/>
    </source>
</evidence>
<feature type="region of interest" description="Disordered" evidence="1">
    <location>
        <begin position="1"/>
        <end position="59"/>
    </location>
</feature>
<accession>A0A0D2HW35</accession>
<dbReference type="HOGENOM" id="CLU_834197_0_0_1"/>
<feature type="region of interest" description="Disordered" evidence="1">
    <location>
        <begin position="177"/>
        <end position="217"/>
    </location>
</feature>
<dbReference type="OrthoDB" id="4161544at2759"/>
<dbReference type="AlphaFoldDB" id="A0A0D2HW35"/>
<proteinExistence type="predicted"/>
<feature type="compositionally biased region" description="Low complexity" evidence="1">
    <location>
        <begin position="13"/>
        <end position="41"/>
    </location>
</feature>
<dbReference type="GeneID" id="27703769"/>
<dbReference type="VEuPathDB" id="FungiDB:Z519_10841"/>
<dbReference type="RefSeq" id="XP_016615463.1">
    <property type="nucleotide sequence ID" value="XM_016768556.1"/>
</dbReference>
<feature type="region of interest" description="Disordered" evidence="1">
    <location>
        <begin position="311"/>
        <end position="333"/>
    </location>
</feature>
<organism evidence="2 3">
    <name type="scientific">Cladophialophora bantiana (strain ATCC 10958 / CBS 173.52 / CDC B-1940 / NIH 8579)</name>
    <name type="common">Xylohypha bantiana</name>
    <dbReference type="NCBI Taxonomy" id="1442370"/>
    <lineage>
        <taxon>Eukaryota</taxon>
        <taxon>Fungi</taxon>
        <taxon>Dikarya</taxon>
        <taxon>Ascomycota</taxon>
        <taxon>Pezizomycotina</taxon>
        <taxon>Eurotiomycetes</taxon>
        <taxon>Chaetothyriomycetidae</taxon>
        <taxon>Chaetothyriales</taxon>
        <taxon>Herpotrichiellaceae</taxon>
        <taxon>Cladophialophora</taxon>
    </lineage>
</organism>
<dbReference type="Proteomes" id="UP000053789">
    <property type="component" value="Unassembled WGS sequence"/>
</dbReference>
<sequence length="333" mass="35004">MPPKKLPPHTSLQKPQTPTPQQKQQAQSAPKPNANNASSTPTSKPAIPEHEVKQSSSVSAQLALEAAKKAYELRQAAYAAGDPHAREEILAKAINKEIEAESFGKAAKYTRSGAFQGLAAGAGLGIQPGVTLGKLTGALVGGVVSSAGALLGGGIGSAYGAVSGPFWDLGQMASHAKSEEGAAEDGVGGAADEGSEPRRIGGEAGRRRRSKSGGLPAMGQGFDKLYPEYGIDAFNAFSAFIKDHDSVKSEPAIKSTSKASGAFKASTCSSRNTWSDAQVTIPIKWKWKCAEEEAEEARDQIDKNHFTVQPIRHSKKATQIRDAIENPDSKRMN</sequence>
<evidence type="ECO:0000313" key="3">
    <source>
        <dbReference type="Proteomes" id="UP000053789"/>
    </source>
</evidence>
<dbReference type="EMBL" id="KN846998">
    <property type="protein sequence ID" value="KIW88794.1"/>
    <property type="molecule type" value="Genomic_DNA"/>
</dbReference>